<keyword evidence="3" id="KW-0326">Glycosidase</keyword>
<gene>
    <name evidence="5" type="ORF">PAC_06265</name>
</gene>
<keyword evidence="4" id="KW-0732">Signal</keyword>
<dbReference type="AlphaFoldDB" id="A0A1L7WUD3"/>
<keyword evidence="6" id="KW-1185">Reference proteome</keyword>
<evidence type="ECO:0000313" key="5">
    <source>
        <dbReference type="EMBL" id="CZR56377.1"/>
    </source>
</evidence>
<dbReference type="SUPFAM" id="SSF51445">
    <property type="entry name" value="(Trans)glycosidases"/>
    <property type="match status" value="1"/>
</dbReference>
<evidence type="ECO:0008006" key="7">
    <source>
        <dbReference type="Google" id="ProtNLM"/>
    </source>
</evidence>
<evidence type="ECO:0000313" key="6">
    <source>
        <dbReference type="Proteomes" id="UP000184330"/>
    </source>
</evidence>
<evidence type="ECO:0000256" key="1">
    <source>
        <dbReference type="ARBA" id="ARBA00005641"/>
    </source>
</evidence>
<dbReference type="EMBL" id="FJOG01000008">
    <property type="protein sequence ID" value="CZR56377.1"/>
    <property type="molecule type" value="Genomic_DNA"/>
</dbReference>
<dbReference type="Gene3D" id="3.20.20.80">
    <property type="entry name" value="Glycosidases"/>
    <property type="match status" value="1"/>
</dbReference>
<evidence type="ECO:0000256" key="2">
    <source>
        <dbReference type="ARBA" id="ARBA00022801"/>
    </source>
</evidence>
<dbReference type="GO" id="GO:0004553">
    <property type="term" value="F:hydrolase activity, hydrolyzing O-glycosyl compounds"/>
    <property type="evidence" value="ECO:0007669"/>
    <property type="project" value="InterPro"/>
</dbReference>
<comment type="similarity">
    <text evidence="1">Belongs to the glycosyl hydrolase 5 (cellulase A) family.</text>
</comment>
<accession>A0A1L7WUD3</accession>
<proteinExistence type="inferred from homology"/>
<dbReference type="GO" id="GO:0005975">
    <property type="term" value="P:carbohydrate metabolic process"/>
    <property type="evidence" value="ECO:0007669"/>
    <property type="project" value="InterPro"/>
</dbReference>
<keyword evidence="2" id="KW-0378">Hydrolase</keyword>
<feature type="chain" id="PRO_5009875199" description="Beta-xylosidase" evidence="4">
    <location>
        <begin position="24"/>
        <end position="469"/>
    </location>
</feature>
<dbReference type="PROSITE" id="PS00659">
    <property type="entry name" value="GLYCOSYL_HYDROL_F5"/>
    <property type="match status" value="1"/>
</dbReference>
<evidence type="ECO:0000256" key="3">
    <source>
        <dbReference type="ARBA" id="ARBA00023295"/>
    </source>
</evidence>
<name>A0A1L7WUD3_9HELO</name>
<evidence type="ECO:0000256" key="4">
    <source>
        <dbReference type="SAM" id="SignalP"/>
    </source>
</evidence>
<reference evidence="5 6" key="1">
    <citation type="submission" date="2016-03" db="EMBL/GenBank/DDBJ databases">
        <authorList>
            <person name="Ploux O."/>
        </authorList>
    </citation>
    <scope>NUCLEOTIDE SEQUENCE [LARGE SCALE GENOMIC DNA]</scope>
    <source>
        <strain evidence="5 6">UAMH 11012</strain>
    </source>
</reference>
<sequence length="469" mass="50983">MLLSPIPLVVAVAFAAPAQIEEGARIAKRSVTGNAIVFLNTSTGAPQHLASGLIYGEPDTANQIPSQFYSDIDFNYGRAGGAQIPSPGLGWIWGLAEYENRFTSALSNYKTTRQNGGKFVFLLHDLWGADGSENSTAPFPGDDGDWSSWDEFLTTWISDMNANEATTGLVIDIWNEPDGIGFWKRTSAQWLQMWGRTYYRLRADFGVAEISGPTLASPPSLTDTWWTDFMSFVKSNGSVPDQYAWHMESGGNDMQSAVATWQTLLADAGLPQTGAVSINEYATYAEQVPCGGAWWIAQLERVNAIGLRGNWLGTYALHDFLAGLLGKPNAGTSAYSATATGYWPAAEFQVYKYYAQNMTGYRVQTTPTPDLNGDIYATVGTDKVRLLVGARITTGTWGVLLEDMTAIGLPASGTLEIQTWAFTGSSDHFAEVDAPTNLGIYGHEYTGGTLEFPIFQTDGYTAYAFEFAV</sequence>
<organism evidence="5 6">
    <name type="scientific">Phialocephala subalpina</name>
    <dbReference type="NCBI Taxonomy" id="576137"/>
    <lineage>
        <taxon>Eukaryota</taxon>
        <taxon>Fungi</taxon>
        <taxon>Dikarya</taxon>
        <taxon>Ascomycota</taxon>
        <taxon>Pezizomycotina</taxon>
        <taxon>Leotiomycetes</taxon>
        <taxon>Helotiales</taxon>
        <taxon>Mollisiaceae</taxon>
        <taxon>Phialocephala</taxon>
        <taxon>Phialocephala fortinii species complex</taxon>
    </lineage>
</organism>
<dbReference type="InterPro" id="IPR018087">
    <property type="entry name" value="Glyco_hydro_5_CS"/>
</dbReference>
<dbReference type="Proteomes" id="UP000184330">
    <property type="component" value="Unassembled WGS sequence"/>
</dbReference>
<dbReference type="STRING" id="576137.A0A1L7WUD3"/>
<dbReference type="InterPro" id="IPR017853">
    <property type="entry name" value="GH"/>
</dbReference>
<feature type="signal peptide" evidence="4">
    <location>
        <begin position="1"/>
        <end position="23"/>
    </location>
</feature>
<protein>
    <recommendedName>
        <fullName evidence="7">Beta-xylosidase</fullName>
    </recommendedName>
</protein>
<dbReference type="OrthoDB" id="3445803at2759"/>